<name>A0A162CHM1_9GAMM</name>
<evidence type="ECO:0000313" key="1">
    <source>
        <dbReference type="EMBL" id="KZN68125.1"/>
    </source>
</evidence>
<reference evidence="1 2" key="1">
    <citation type="submission" date="2013-07" db="EMBL/GenBank/DDBJ databases">
        <title>Comparative Genomic and Metabolomic Analysis of Twelve Strains of Pseudoalteromonas luteoviolacea.</title>
        <authorList>
            <person name="Vynne N.G."/>
            <person name="Mansson M."/>
            <person name="Gram L."/>
        </authorList>
    </citation>
    <scope>NUCLEOTIDE SEQUENCE [LARGE SCALE GENOMIC DNA]</scope>
    <source>
        <strain evidence="1 2">S4060-1</strain>
    </source>
</reference>
<dbReference type="Proteomes" id="UP000076661">
    <property type="component" value="Unassembled WGS sequence"/>
</dbReference>
<proteinExistence type="predicted"/>
<dbReference type="PATRIC" id="fig|1365257.3.peg.1613"/>
<protein>
    <recommendedName>
        <fullName evidence="3">Lipoprotein</fullName>
    </recommendedName>
</protein>
<dbReference type="PROSITE" id="PS51257">
    <property type="entry name" value="PROKAR_LIPOPROTEIN"/>
    <property type="match status" value="1"/>
</dbReference>
<sequence>MTRSWLTTLAIALSVSACHSNDKVQPAPALLSETSPSVIAELQQAIVTLKGGKPPTLAHSVLTHSPQLIITAGQSKLKDNPAMMTAELSQLPISAFELQIRDDLCVLYFSRADKFVPLQHAKCIRYKPD</sequence>
<evidence type="ECO:0008006" key="3">
    <source>
        <dbReference type="Google" id="ProtNLM"/>
    </source>
</evidence>
<comment type="caution">
    <text evidence="1">The sequence shown here is derived from an EMBL/GenBank/DDBJ whole genome shotgun (WGS) entry which is preliminary data.</text>
</comment>
<dbReference type="RefSeq" id="WP_063380625.1">
    <property type="nucleotide sequence ID" value="NZ_AUXX01000010.1"/>
</dbReference>
<gene>
    <name evidence="1" type="ORF">N478_15995</name>
</gene>
<organism evidence="1 2">
    <name type="scientific">Pseudoalteromonas luteoviolacea S4060-1</name>
    <dbReference type="NCBI Taxonomy" id="1365257"/>
    <lineage>
        <taxon>Bacteria</taxon>
        <taxon>Pseudomonadati</taxon>
        <taxon>Pseudomonadota</taxon>
        <taxon>Gammaproteobacteria</taxon>
        <taxon>Alteromonadales</taxon>
        <taxon>Pseudoalteromonadaceae</taxon>
        <taxon>Pseudoalteromonas</taxon>
    </lineage>
</organism>
<dbReference type="EMBL" id="AUXX01000010">
    <property type="protein sequence ID" value="KZN68125.1"/>
    <property type="molecule type" value="Genomic_DNA"/>
</dbReference>
<accession>A0A162CHM1</accession>
<dbReference type="AlphaFoldDB" id="A0A162CHM1"/>
<evidence type="ECO:0000313" key="2">
    <source>
        <dbReference type="Proteomes" id="UP000076661"/>
    </source>
</evidence>